<evidence type="ECO:0000313" key="2">
    <source>
        <dbReference type="Proteomes" id="UP001162992"/>
    </source>
</evidence>
<dbReference type="EMBL" id="CM055108">
    <property type="protein sequence ID" value="KAJ7526100.1"/>
    <property type="molecule type" value="Genomic_DNA"/>
</dbReference>
<accession>A0ACC2B8M1</accession>
<dbReference type="Proteomes" id="UP001162992">
    <property type="component" value="Chromosome 17"/>
</dbReference>
<name>A0ACC2B8M1_DIPCM</name>
<proteinExistence type="predicted"/>
<evidence type="ECO:0000313" key="1">
    <source>
        <dbReference type="EMBL" id="KAJ7526100.1"/>
    </source>
</evidence>
<gene>
    <name evidence="1" type="ORF">O6H91_17G081700</name>
</gene>
<keyword evidence="2" id="KW-1185">Reference proteome</keyword>
<comment type="caution">
    <text evidence="1">The sequence shown here is derived from an EMBL/GenBank/DDBJ whole genome shotgun (WGS) entry which is preliminary data.</text>
</comment>
<organism evidence="1 2">
    <name type="scientific">Diphasiastrum complanatum</name>
    <name type="common">Issler's clubmoss</name>
    <name type="synonym">Lycopodium complanatum</name>
    <dbReference type="NCBI Taxonomy" id="34168"/>
    <lineage>
        <taxon>Eukaryota</taxon>
        <taxon>Viridiplantae</taxon>
        <taxon>Streptophyta</taxon>
        <taxon>Embryophyta</taxon>
        <taxon>Tracheophyta</taxon>
        <taxon>Lycopodiopsida</taxon>
        <taxon>Lycopodiales</taxon>
        <taxon>Lycopodiaceae</taxon>
        <taxon>Lycopodioideae</taxon>
        <taxon>Diphasiastrum</taxon>
    </lineage>
</organism>
<reference evidence="2" key="1">
    <citation type="journal article" date="2024" name="Proc. Natl. Acad. Sci. U.S.A.">
        <title>Extraordinary preservation of gene collinearity over three hundred million years revealed in homosporous lycophytes.</title>
        <authorList>
            <person name="Li C."/>
            <person name="Wickell D."/>
            <person name="Kuo L.Y."/>
            <person name="Chen X."/>
            <person name="Nie B."/>
            <person name="Liao X."/>
            <person name="Peng D."/>
            <person name="Ji J."/>
            <person name="Jenkins J."/>
            <person name="Williams M."/>
            <person name="Shu S."/>
            <person name="Plott C."/>
            <person name="Barry K."/>
            <person name="Rajasekar S."/>
            <person name="Grimwood J."/>
            <person name="Han X."/>
            <person name="Sun S."/>
            <person name="Hou Z."/>
            <person name="He W."/>
            <person name="Dai G."/>
            <person name="Sun C."/>
            <person name="Schmutz J."/>
            <person name="Leebens-Mack J.H."/>
            <person name="Li F.W."/>
            <person name="Wang L."/>
        </authorList>
    </citation>
    <scope>NUCLEOTIDE SEQUENCE [LARGE SCALE GENOMIC DNA]</scope>
    <source>
        <strain evidence="2">cv. PW_Plant_1</strain>
    </source>
</reference>
<sequence>MAMSVHCGSPQIAFTCIPRAMRVATRKGHASLHSCSTCGLLVRECCFSEELRSSMRKNRKAGSSRQLIGCRSLYFYGYGLMPCSFWIARSFSSARVSSLEDFKETDYEGEHRFEEEELVSSNSKDASLSKEKLETQHLKELVDSMENELQSVRNAIRAVERENESLQELCDGVCNELEDLKLEKGMIGISEPTISSFSSSFVAAEQQQIRKGACSRRKEDESTCLVATDESKTSSSAAFLKIGTIDSSERAVNSYEDGDDYSLYRFTDEITSMNSNILNVKGIKDHNVPRADDQKKGETVVGLVKAVKKERKASYFDPLDSAKSYPWPEWTAFLRHLKKHNYFSSDWEDNFFEGDGGVEFYARVKKATMKFGRDRNDIFESFPKNDLKVLARFGCPSTDRKVVNAGKRLRGHFEISEFNVCQPCSLKTTCARAYSESCAGMAGTIDVVRLLMQFSLDAGGPDAKLSLPTQVKISILNLLVEAVELSKAPRDPNLSRPEIRGSFNRPVESRKKLKAGQEQIEMKPGDWRCSDCYYVNFSKNRHCRECSAVRPPQELRPGNWECPKCRYVNYSRNSECRDCRAERPRRFSSQKDRSINSMRTDRFFDESQGSRERQAFVHRERYNRRYPLLCGDFSSSIGGTCLKREEWKLDLNKAKQKLDNGFDADARGRTLPKRKIIIPKLNQPSNF</sequence>
<protein>
    <submittedName>
        <fullName evidence="1">Uncharacterized protein</fullName>
    </submittedName>
</protein>